<dbReference type="KEGG" id="vg:26794646"/>
<protein>
    <submittedName>
        <fullName evidence="1">Uncharacterized protein</fullName>
    </submittedName>
</protein>
<dbReference type="RefSeq" id="YP_009223380.1">
    <property type="nucleotide sequence ID" value="NC_029070.1"/>
</dbReference>
<name>A0A0K8IXM0_9CAUD</name>
<dbReference type="GeneID" id="26794646"/>
<organism evidence="1 2">
    <name type="scientific">Cronobacter phage Dev-CD-23823</name>
    <dbReference type="NCBI Taxonomy" id="1712539"/>
    <lineage>
        <taxon>Viruses</taxon>
        <taxon>Duplodnaviria</taxon>
        <taxon>Heunggongvirae</taxon>
        <taxon>Uroviricota</taxon>
        <taxon>Caudoviricetes</taxon>
        <taxon>Autographivirales</taxon>
        <taxon>Autonotataviridae</taxon>
        <taxon>Melnykvirinae</taxon>
        <taxon>Cronosvirus</taxon>
        <taxon>Cronosvirus DevCD23823</taxon>
    </lineage>
</organism>
<dbReference type="InterPro" id="IPR058006">
    <property type="entry name" value="1.05"/>
</dbReference>
<dbReference type="Pfam" id="PF25755">
    <property type="entry name" value="Phage_T3_1_05"/>
    <property type="match status" value="1"/>
</dbReference>
<sequence length="73" mass="8466">MLKRIHFWATVLGGDVERVYQLGIGPCGKEVVHLACVEEFGWLHISQTHKDNTRKEFSYPAHMIKSKVTKEFH</sequence>
<gene>
    <name evidence="1" type="primary">gp6</name>
</gene>
<dbReference type="OrthoDB" id="12413at10239"/>
<dbReference type="EMBL" id="LN878149">
    <property type="protein sequence ID" value="CUH74581.1"/>
    <property type="molecule type" value="Genomic_DNA"/>
</dbReference>
<dbReference type="Proteomes" id="UP000203587">
    <property type="component" value="Segment"/>
</dbReference>
<accession>A0A0K8IXM0</accession>
<reference evidence="2" key="1">
    <citation type="submission" date="2015-08" db="EMBL/GenBank/DDBJ databases">
        <title>Cronobacter phage Dev-CD-23823.</title>
        <authorList>
            <person name="Kajsik M."/>
            <person name="Drahovska H."/>
        </authorList>
    </citation>
    <scope>NUCLEOTIDE SEQUENCE [LARGE SCALE GENOMIC DNA]</scope>
</reference>
<evidence type="ECO:0000313" key="1">
    <source>
        <dbReference type="EMBL" id="CUH74581.1"/>
    </source>
</evidence>
<proteinExistence type="predicted"/>
<keyword evidence="2" id="KW-1185">Reference proteome</keyword>
<evidence type="ECO:0000313" key="2">
    <source>
        <dbReference type="Proteomes" id="UP000203587"/>
    </source>
</evidence>